<gene>
    <name evidence="3" type="ORF">AOC36_06445</name>
</gene>
<keyword evidence="4" id="KW-1185">Reference proteome</keyword>
<evidence type="ECO:0000256" key="1">
    <source>
        <dbReference type="PROSITE-ProRule" id="PRU00325"/>
    </source>
</evidence>
<accession>A0A0X8H065</accession>
<reference evidence="3 4" key="1">
    <citation type="submission" date="2015-10" db="EMBL/GenBank/DDBJ databases">
        <title>Erysipelothrix larvae sp. LV19 isolated from the larval gut of the rhinoceros beetle, Trypoxylus dichotomus.</title>
        <authorList>
            <person name="Lim S."/>
            <person name="Kim B.-C."/>
        </authorList>
    </citation>
    <scope>NUCLEOTIDE SEQUENCE [LARGE SCALE GENOMIC DNA]</scope>
    <source>
        <strain evidence="3 4">LV19</strain>
    </source>
</reference>
<dbReference type="AlphaFoldDB" id="A0A0X8H065"/>
<sequence length="550" mass="65489">MEWKKFFSNRILSGGYEYYEDGMVMDFAVQGNIITATVCGSRDYDVVIDTYDPQNYEVYCDCPYATNHDLCKHMAAVLYHYDDHHNAQGGHQNSTQHDHTLNIKKTLDHATHDELSAFLEEIFKTNEGLYNQFKRFVRAEVSSEDVLRYKKDIKRIFTTYSRNHGFIDYNNAFSFITDLRNFLHEQVEVLIQQGHTMEAFELSTYLYIMLANQDFDDSNGGFGDIESICTSMWLEIHNQSSLEDKRILFQWFMEYSHGKMIDYAEESIETFLLDNFHEHEFIQPKLNYVQKQLDSLEGNNSWLEYYNNGKYRLRHIQLMSANNESPEVMRQYCLEYINVPTIRIYYVQECMKDEAYEEAIRVLKEGKIVDQDRNGQLKQYSELLRHIYKHLKLEAEYEAELYQCLIDYTPGDLKLYKELKSLCTPEEWDIKREIIFESLGKSDALDDFYKEDKLYDRLLARVQDSNINKLLIYEDVLKPLYPKECLEMFERELMILSVHATNRRYYQELVGLLRRMLTYPNGPHRVNMIVGDWQVRYKNRPAMMDELSKL</sequence>
<keyword evidence="1" id="KW-0479">Metal-binding</keyword>
<dbReference type="STRING" id="1514105.AOC36_06445"/>
<proteinExistence type="predicted"/>
<evidence type="ECO:0000313" key="3">
    <source>
        <dbReference type="EMBL" id="AMC93637.1"/>
    </source>
</evidence>
<evidence type="ECO:0000259" key="2">
    <source>
        <dbReference type="PROSITE" id="PS50966"/>
    </source>
</evidence>
<dbReference type="KEGG" id="erl:AOC36_06445"/>
<protein>
    <recommendedName>
        <fullName evidence="2">SWIM-type domain-containing protein</fullName>
    </recommendedName>
</protein>
<dbReference type="PROSITE" id="PS50966">
    <property type="entry name" value="ZF_SWIM"/>
    <property type="match status" value="1"/>
</dbReference>
<dbReference type="InterPro" id="IPR007527">
    <property type="entry name" value="Znf_SWIM"/>
</dbReference>
<dbReference type="EMBL" id="CP013213">
    <property type="protein sequence ID" value="AMC93637.1"/>
    <property type="molecule type" value="Genomic_DNA"/>
</dbReference>
<organism evidence="3 4">
    <name type="scientific">Erysipelothrix larvae</name>
    <dbReference type="NCBI Taxonomy" id="1514105"/>
    <lineage>
        <taxon>Bacteria</taxon>
        <taxon>Bacillati</taxon>
        <taxon>Bacillota</taxon>
        <taxon>Erysipelotrichia</taxon>
        <taxon>Erysipelotrichales</taxon>
        <taxon>Erysipelotrichaceae</taxon>
        <taxon>Erysipelothrix</taxon>
    </lineage>
</organism>
<dbReference type="GO" id="GO:0008270">
    <property type="term" value="F:zinc ion binding"/>
    <property type="evidence" value="ECO:0007669"/>
    <property type="project" value="UniProtKB-KW"/>
</dbReference>
<dbReference type="Pfam" id="PF04434">
    <property type="entry name" value="SWIM"/>
    <property type="match status" value="1"/>
</dbReference>
<keyword evidence="1" id="KW-0863">Zinc-finger</keyword>
<dbReference type="Proteomes" id="UP000063781">
    <property type="component" value="Chromosome"/>
</dbReference>
<keyword evidence="1" id="KW-0862">Zinc</keyword>
<evidence type="ECO:0000313" key="4">
    <source>
        <dbReference type="Proteomes" id="UP000063781"/>
    </source>
</evidence>
<feature type="domain" description="SWIM-type" evidence="2">
    <location>
        <begin position="44"/>
        <end position="82"/>
    </location>
</feature>
<name>A0A0X8H065_9FIRM</name>